<feature type="region of interest" description="Disordered" evidence="1">
    <location>
        <begin position="299"/>
        <end position="353"/>
    </location>
</feature>
<dbReference type="EMBL" id="PZQS01000006">
    <property type="protein sequence ID" value="PVD28208.1"/>
    <property type="molecule type" value="Genomic_DNA"/>
</dbReference>
<feature type="region of interest" description="Disordered" evidence="1">
    <location>
        <begin position="1"/>
        <end position="42"/>
    </location>
</feature>
<evidence type="ECO:0000256" key="1">
    <source>
        <dbReference type="SAM" id="MobiDB-lite"/>
    </source>
</evidence>
<organism evidence="2 3">
    <name type="scientific">Pomacea canaliculata</name>
    <name type="common">Golden apple snail</name>
    <dbReference type="NCBI Taxonomy" id="400727"/>
    <lineage>
        <taxon>Eukaryota</taxon>
        <taxon>Metazoa</taxon>
        <taxon>Spiralia</taxon>
        <taxon>Lophotrochozoa</taxon>
        <taxon>Mollusca</taxon>
        <taxon>Gastropoda</taxon>
        <taxon>Caenogastropoda</taxon>
        <taxon>Architaenioglossa</taxon>
        <taxon>Ampullarioidea</taxon>
        <taxon>Ampullariidae</taxon>
        <taxon>Pomacea</taxon>
    </lineage>
</organism>
<evidence type="ECO:0000313" key="3">
    <source>
        <dbReference type="Proteomes" id="UP000245119"/>
    </source>
</evidence>
<dbReference type="Proteomes" id="UP000245119">
    <property type="component" value="Linkage Group LG6"/>
</dbReference>
<protein>
    <submittedName>
        <fullName evidence="2">Uncharacterized protein</fullName>
    </submittedName>
</protein>
<dbReference type="OrthoDB" id="10048500at2759"/>
<sequence>MNLQTTSMTCSKPTCPPSSAQQGRSLEQQGRSLEQQAHPLSADTVYKMAESVRLRSASLSRRCAVQQLLQPDSRTLRPSPVMHQCSDMRPTSQPVRHHSAMLSPCSARELPLHVHTSHRRLERPLTAAASGPLEGPAVGDHREDFCAGGVSRVAISPGYVRRVEITARGVPRLDLSNCDDSCCLDLCSQKPEPSDQRSNTSENPSRSSVAHHFREVLGGARAWQEGSETCSPGRGQGPELSSFLSLDLREKSFLASTSTSLLAPGVTHVPVRHTFTRGEMTSSGAIVARQEPTVIDNEFNSASNDCREERAAPSVGEQDASMPGGECLEVNSDDRSSDKGNNPDLASSYGQSGGIIRSEGASKMASTSPDIVVLRGEPSTPLFFCSLKHMNSKIYLGRATRSLASSKVGERRLTSRTTAGDVLFPAFVSPRKSKLVQKPHCKGFFGPPLLAKDRQIANPSFFAGSDLPYSLPERLPDVLEFTDRATRVTDPTPTFFRSSSGFFTPRGTTGTRPVAM</sequence>
<accession>A0A2T7P471</accession>
<feature type="compositionally biased region" description="Polar residues" evidence="1">
    <location>
        <begin position="1"/>
        <end position="35"/>
    </location>
</feature>
<dbReference type="AlphaFoldDB" id="A0A2T7P471"/>
<feature type="region of interest" description="Disordered" evidence="1">
    <location>
        <begin position="189"/>
        <end position="210"/>
    </location>
</feature>
<feature type="region of interest" description="Disordered" evidence="1">
    <location>
        <begin position="74"/>
        <end position="95"/>
    </location>
</feature>
<reference evidence="2 3" key="1">
    <citation type="submission" date="2018-04" db="EMBL/GenBank/DDBJ databases">
        <title>The genome of golden apple snail Pomacea canaliculata provides insight into stress tolerance and invasive adaptation.</title>
        <authorList>
            <person name="Liu C."/>
            <person name="Liu B."/>
            <person name="Ren Y."/>
            <person name="Zhang Y."/>
            <person name="Wang H."/>
            <person name="Li S."/>
            <person name="Jiang F."/>
            <person name="Yin L."/>
            <person name="Zhang G."/>
            <person name="Qian W."/>
            <person name="Fan W."/>
        </authorList>
    </citation>
    <scope>NUCLEOTIDE SEQUENCE [LARGE SCALE GENOMIC DNA]</scope>
    <source>
        <strain evidence="2">SZHN2017</strain>
        <tissue evidence="2">Muscle</tissue>
    </source>
</reference>
<name>A0A2T7P471_POMCA</name>
<evidence type="ECO:0000313" key="2">
    <source>
        <dbReference type="EMBL" id="PVD28208.1"/>
    </source>
</evidence>
<gene>
    <name evidence="2" type="ORF">C0Q70_10795</name>
</gene>
<keyword evidence="3" id="KW-1185">Reference proteome</keyword>
<feature type="compositionally biased region" description="Polar residues" evidence="1">
    <location>
        <begin position="196"/>
        <end position="208"/>
    </location>
</feature>
<proteinExistence type="predicted"/>
<comment type="caution">
    <text evidence="2">The sequence shown here is derived from an EMBL/GenBank/DDBJ whole genome shotgun (WGS) entry which is preliminary data.</text>
</comment>